<organism evidence="1 2">
    <name type="scientific">Candidatus Woesebacteria bacterium RBG_13_36_22</name>
    <dbReference type="NCBI Taxonomy" id="1802478"/>
    <lineage>
        <taxon>Bacteria</taxon>
        <taxon>Candidatus Woeseibacteriota</taxon>
    </lineage>
</organism>
<dbReference type="AlphaFoldDB" id="A0A1F7X4D8"/>
<dbReference type="Proteomes" id="UP000176939">
    <property type="component" value="Unassembled WGS sequence"/>
</dbReference>
<proteinExistence type="predicted"/>
<protein>
    <submittedName>
        <fullName evidence="1">Uncharacterized protein</fullName>
    </submittedName>
</protein>
<reference evidence="1 2" key="1">
    <citation type="journal article" date="2016" name="Nat. Commun.">
        <title>Thousands of microbial genomes shed light on interconnected biogeochemical processes in an aquifer system.</title>
        <authorList>
            <person name="Anantharaman K."/>
            <person name="Brown C.T."/>
            <person name="Hug L.A."/>
            <person name="Sharon I."/>
            <person name="Castelle C.J."/>
            <person name="Probst A.J."/>
            <person name="Thomas B.C."/>
            <person name="Singh A."/>
            <person name="Wilkins M.J."/>
            <person name="Karaoz U."/>
            <person name="Brodie E.L."/>
            <person name="Williams K.H."/>
            <person name="Hubbard S.S."/>
            <person name="Banfield J.F."/>
        </authorList>
    </citation>
    <scope>NUCLEOTIDE SEQUENCE [LARGE SCALE GENOMIC DNA]</scope>
</reference>
<dbReference type="EMBL" id="MGFQ01000024">
    <property type="protein sequence ID" value="OGM09228.1"/>
    <property type="molecule type" value="Genomic_DNA"/>
</dbReference>
<evidence type="ECO:0000313" key="2">
    <source>
        <dbReference type="Proteomes" id="UP000176939"/>
    </source>
</evidence>
<comment type="caution">
    <text evidence="1">The sequence shown here is derived from an EMBL/GenBank/DDBJ whole genome shotgun (WGS) entry which is preliminary data.</text>
</comment>
<gene>
    <name evidence="1" type="ORF">A2Z67_04795</name>
</gene>
<name>A0A1F7X4D8_9BACT</name>
<accession>A0A1F7X4D8</accession>
<evidence type="ECO:0000313" key="1">
    <source>
        <dbReference type="EMBL" id="OGM09228.1"/>
    </source>
</evidence>
<sequence length="62" mass="6879">MDANIKNLWKVKCKNCKKEYELLIGNVAGLRKQYCLHCGNVGTLILEVDPVINPKSGAYGDV</sequence>